<keyword evidence="9" id="KW-0812">Transmembrane</keyword>
<reference evidence="18 19" key="1">
    <citation type="journal article" date="2018" name="Arch. Microbiol.">
        <title>New insights into the metabolic potential of the phototrophic purple bacterium Rhodopila globiformis DSM 161(T) from its draft genome sequence and evidence for a vanadium-dependent nitrogenase.</title>
        <authorList>
            <person name="Imhoff J.F."/>
            <person name="Rahn T."/>
            <person name="Kunzel S."/>
            <person name="Neulinger S.C."/>
        </authorList>
    </citation>
    <scope>NUCLEOTIDE SEQUENCE [LARGE SCALE GENOMIC DNA]</scope>
    <source>
        <strain evidence="18 19">DSM 16996</strain>
    </source>
</reference>
<dbReference type="InterPro" id="IPR035889">
    <property type="entry name" value="Light-harvesting_complex"/>
</dbReference>
<evidence type="ECO:0000256" key="13">
    <source>
        <dbReference type="ARBA" id="ARBA00022989"/>
    </source>
</evidence>
<dbReference type="GO" id="GO:0019684">
    <property type="term" value="P:photosynthesis, light reaction"/>
    <property type="evidence" value="ECO:0007669"/>
    <property type="project" value="InterPro"/>
</dbReference>
<dbReference type="EMBL" id="NHSJ01000041">
    <property type="protein sequence ID" value="PPQ32247.1"/>
    <property type="molecule type" value="Genomic_DNA"/>
</dbReference>
<evidence type="ECO:0000256" key="4">
    <source>
        <dbReference type="ARBA" id="ARBA00011367"/>
    </source>
</evidence>
<dbReference type="InterPro" id="IPR023623">
    <property type="entry name" value="Antenna_beta_CS"/>
</dbReference>
<dbReference type="AlphaFoldDB" id="A0A2S6NCB5"/>
<evidence type="ECO:0000256" key="16">
    <source>
        <dbReference type="ARBA" id="ARBA00023243"/>
    </source>
</evidence>
<evidence type="ECO:0000256" key="9">
    <source>
        <dbReference type="ARBA" id="ARBA00022692"/>
    </source>
</evidence>
<evidence type="ECO:0000256" key="1">
    <source>
        <dbReference type="ARBA" id="ARBA00002455"/>
    </source>
</evidence>
<evidence type="ECO:0000256" key="7">
    <source>
        <dbReference type="ARBA" id="ARBA00022519"/>
    </source>
</evidence>
<evidence type="ECO:0000256" key="14">
    <source>
        <dbReference type="ARBA" id="ARBA00022991"/>
    </source>
</evidence>
<evidence type="ECO:0000256" key="8">
    <source>
        <dbReference type="ARBA" id="ARBA00022549"/>
    </source>
</evidence>
<dbReference type="GO" id="GO:0030077">
    <property type="term" value="C:plasma membrane light-harvesting complex"/>
    <property type="evidence" value="ECO:0007669"/>
    <property type="project" value="InterPro"/>
</dbReference>
<dbReference type="Proteomes" id="UP000239089">
    <property type="component" value="Unassembled WGS sequence"/>
</dbReference>
<dbReference type="SUPFAM" id="SSF56918">
    <property type="entry name" value="Light-harvesting complex subunits"/>
    <property type="match status" value="1"/>
</dbReference>
<keyword evidence="5" id="KW-1003">Cell membrane</keyword>
<organism evidence="18 19">
    <name type="scientific">Rhodoblastus sphagnicola</name>
    <dbReference type="NCBI Taxonomy" id="333368"/>
    <lineage>
        <taxon>Bacteria</taxon>
        <taxon>Pseudomonadati</taxon>
        <taxon>Pseudomonadota</taxon>
        <taxon>Alphaproteobacteria</taxon>
        <taxon>Hyphomicrobiales</taxon>
        <taxon>Rhodoblastaceae</taxon>
        <taxon>Rhodoblastus</taxon>
    </lineage>
</organism>
<dbReference type="GO" id="GO:0042314">
    <property type="term" value="F:bacteriochlorophyll binding"/>
    <property type="evidence" value="ECO:0007669"/>
    <property type="project" value="UniProtKB-KW"/>
</dbReference>
<dbReference type="InterPro" id="IPR000066">
    <property type="entry name" value="Antenna_a/b"/>
</dbReference>
<evidence type="ECO:0000256" key="2">
    <source>
        <dbReference type="ARBA" id="ARBA00004249"/>
    </source>
</evidence>
<comment type="function">
    <text evidence="1">Antenna complexes are light-harvesting systems, which transfer the excitation energy to the reaction centers.</text>
</comment>
<evidence type="ECO:0000313" key="18">
    <source>
        <dbReference type="EMBL" id="PPQ32247.1"/>
    </source>
</evidence>
<keyword evidence="6" id="KW-0148">Chlorophyll</keyword>
<comment type="subcellular location">
    <subcellularLocation>
        <location evidence="2">Cell inner membrane</location>
        <topology evidence="2">Single-pass type II membrane protein</topology>
    </subcellularLocation>
</comment>
<keyword evidence="15" id="KW-0472">Membrane</keyword>
<accession>A0A2S6NCB5</accession>
<dbReference type="GO" id="GO:0005886">
    <property type="term" value="C:plasma membrane"/>
    <property type="evidence" value="ECO:0007669"/>
    <property type="project" value="UniProtKB-SubCell"/>
</dbReference>
<keyword evidence="16" id="KW-0437">Light-harvesting polypeptide</keyword>
<dbReference type="InterPro" id="IPR023624">
    <property type="entry name" value="Antenna_beta_dom_sf"/>
</dbReference>
<evidence type="ECO:0000313" key="19">
    <source>
        <dbReference type="Proteomes" id="UP000239089"/>
    </source>
</evidence>
<evidence type="ECO:0000256" key="5">
    <source>
        <dbReference type="ARBA" id="ARBA00022475"/>
    </source>
</evidence>
<dbReference type="InterPro" id="IPR002362">
    <property type="entry name" value="LHB-1/5"/>
</dbReference>
<comment type="subunit">
    <text evidence="4">The core complex is formed by different alpha and beta chains, binding bacteriochlorophyll molecules, and arranged most probably in tetrameric structures disposed around the reaction center. The non-pigmented gamma chains may constitute additional components.</text>
</comment>
<dbReference type="RefSeq" id="WP_104507023.1">
    <property type="nucleotide sequence ID" value="NZ_JACIGC010000002.1"/>
</dbReference>
<name>A0A2S6NCB5_9HYPH</name>
<evidence type="ECO:0000256" key="11">
    <source>
        <dbReference type="ARBA" id="ARBA00022842"/>
    </source>
</evidence>
<keyword evidence="10" id="KW-0479">Metal-binding</keyword>
<keyword evidence="13" id="KW-1133">Transmembrane helix</keyword>
<evidence type="ECO:0000256" key="3">
    <source>
        <dbReference type="ARBA" id="ARBA00011052"/>
    </source>
</evidence>
<proteinExistence type="inferred from homology"/>
<keyword evidence="7" id="KW-0997">Cell inner membrane</keyword>
<dbReference type="PROSITE" id="PS00969">
    <property type="entry name" value="ANTENNA_COMP_BETA"/>
    <property type="match status" value="1"/>
</dbReference>
<feature type="domain" description="Antenna complex alpha/beta subunit" evidence="17">
    <location>
        <begin position="13"/>
        <end position="48"/>
    </location>
</feature>
<comment type="similarity">
    <text evidence="3">Belongs to the antenna complex beta subunit family.</text>
</comment>
<evidence type="ECO:0000256" key="10">
    <source>
        <dbReference type="ARBA" id="ARBA00022723"/>
    </source>
</evidence>
<evidence type="ECO:0000256" key="12">
    <source>
        <dbReference type="ARBA" id="ARBA00022956"/>
    </source>
</evidence>
<keyword evidence="14" id="KW-0157">Chromophore</keyword>
<keyword evidence="19" id="KW-1185">Reference proteome</keyword>
<evidence type="ECO:0000256" key="6">
    <source>
        <dbReference type="ARBA" id="ARBA00022494"/>
    </source>
</evidence>
<dbReference type="Pfam" id="PF00556">
    <property type="entry name" value="LHC"/>
    <property type="match status" value="1"/>
</dbReference>
<keyword evidence="12" id="KW-0076">Bacteriochlorophyll</keyword>
<dbReference type="NCBIfam" id="NF040862">
    <property type="entry name" value="pufB_517_ASD"/>
    <property type="match status" value="1"/>
</dbReference>
<evidence type="ECO:0000259" key="17">
    <source>
        <dbReference type="Pfam" id="PF00556"/>
    </source>
</evidence>
<dbReference type="OrthoDB" id="7391998at2"/>
<keyword evidence="8" id="KW-0042">Antenna complex</keyword>
<dbReference type="Gene3D" id="1.20.5.250">
    <property type="match status" value="1"/>
</dbReference>
<sequence>MAEDRSSLSGLSDAEAKEFHSVFVASFLGFHVVAVLAHVLSWAWRPWIPGPKGWALLDSVTSAISMIS</sequence>
<gene>
    <name evidence="18" type="ORF">CCR94_06250</name>
</gene>
<dbReference type="GO" id="GO:0046872">
    <property type="term" value="F:metal ion binding"/>
    <property type="evidence" value="ECO:0007669"/>
    <property type="project" value="UniProtKB-KW"/>
</dbReference>
<evidence type="ECO:0000256" key="15">
    <source>
        <dbReference type="ARBA" id="ARBA00023136"/>
    </source>
</evidence>
<keyword evidence="11" id="KW-0460">Magnesium</keyword>
<protein>
    <submittedName>
        <fullName evidence="18">Light-harvesting protein</fullName>
    </submittedName>
</protein>
<dbReference type="PRINTS" id="PR00674">
    <property type="entry name" value="LIGHTHARVSTB"/>
</dbReference>
<comment type="caution">
    <text evidence="18">The sequence shown here is derived from an EMBL/GenBank/DDBJ whole genome shotgun (WGS) entry which is preliminary data.</text>
</comment>